<evidence type="ECO:0000313" key="8">
    <source>
        <dbReference type="Proteomes" id="UP001217476"/>
    </source>
</evidence>
<dbReference type="InterPro" id="IPR038765">
    <property type="entry name" value="Papain-like_cys_pep_sf"/>
</dbReference>
<feature type="domain" description="NlpC/P60" evidence="6">
    <location>
        <begin position="1"/>
        <end position="137"/>
    </location>
</feature>
<evidence type="ECO:0000256" key="3">
    <source>
        <dbReference type="ARBA" id="ARBA00022801"/>
    </source>
</evidence>
<dbReference type="GO" id="GO:0006508">
    <property type="term" value="P:proteolysis"/>
    <property type="evidence" value="ECO:0007669"/>
    <property type="project" value="UniProtKB-KW"/>
</dbReference>
<evidence type="ECO:0000256" key="4">
    <source>
        <dbReference type="ARBA" id="ARBA00022807"/>
    </source>
</evidence>
<dbReference type="InterPro" id="IPR011929">
    <property type="entry name" value="Phage_pept_NlpC/P60"/>
</dbReference>
<evidence type="ECO:0000259" key="6">
    <source>
        <dbReference type="PROSITE" id="PS51935"/>
    </source>
</evidence>
<sequence>MSAAVVVAARAFLGTPYRHQASTIGAGCDCLGLLRGVWRAVLGDEPMELPAYRADMRDPVNAGALRIAAERFLIAEHGPLAAGQVLLFRLGGLVEPKHCGILVGESRFIHAQERLGVVEASLTEAWGRRVSGRFRFPTTESAPTTVSPRPLSRGPS</sequence>
<dbReference type="Pfam" id="PF00877">
    <property type="entry name" value="NLPC_P60"/>
    <property type="match status" value="1"/>
</dbReference>
<dbReference type="PROSITE" id="PS51935">
    <property type="entry name" value="NLPC_P60"/>
    <property type="match status" value="1"/>
</dbReference>
<dbReference type="AlphaFoldDB" id="A0AAJ5VR86"/>
<keyword evidence="4" id="KW-0788">Thiol protease</keyword>
<protein>
    <submittedName>
        <fullName evidence="7">NlpC/P60 family protein</fullName>
    </submittedName>
</protein>
<organism evidence="7 8">
    <name type="scientific">Candidatus Devosia phytovorans</name>
    <dbReference type="NCBI Taxonomy" id="3121372"/>
    <lineage>
        <taxon>Bacteria</taxon>
        <taxon>Pseudomonadati</taxon>
        <taxon>Pseudomonadota</taxon>
        <taxon>Alphaproteobacteria</taxon>
        <taxon>Hyphomicrobiales</taxon>
        <taxon>Devosiaceae</taxon>
        <taxon>Devosia</taxon>
    </lineage>
</organism>
<reference evidence="7" key="1">
    <citation type="submission" date="2023-03" db="EMBL/GenBank/DDBJ databases">
        <title>Andean soil-derived lignocellulolytic bacterial consortium as a source of novel taxa and putative plastic-active enzymes.</title>
        <authorList>
            <person name="Diaz-Garcia L."/>
            <person name="Chuvochina M."/>
            <person name="Feuerriegel G."/>
            <person name="Bunk B."/>
            <person name="Sproer C."/>
            <person name="Streit W.R."/>
            <person name="Rodriguez L.M."/>
            <person name="Overmann J."/>
            <person name="Jimenez D.J."/>
        </authorList>
    </citation>
    <scope>NUCLEOTIDE SEQUENCE</scope>
    <source>
        <strain evidence="7">MAG 4196</strain>
    </source>
</reference>
<keyword evidence="2" id="KW-0645">Protease</keyword>
<feature type="compositionally biased region" description="Polar residues" evidence="5">
    <location>
        <begin position="138"/>
        <end position="147"/>
    </location>
</feature>
<dbReference type="EMBL" id="CP119312">
    <property type="protein sequence ID" value="WEK02772.1"/>
    <property type="molecule type" value="Genomic_DNA"/>
</dbReference>
<proteinExistence type="inferred from homology"/>
<gene>
    <name evidence="7" type="ORF">P0Y65_11185</name>
</gene>
<evidence type="ECO:0000313" key="7">
    <source>
        <dbReference type="EMBL" id="WEK02772.1"/>
    </source>
</evidence>
<comment type="similarity">
    <text evidence="1">Belongs to the peptidase C40 family.</text>
</comment>
<feature type="region of interest" description="Disordered" evidence="5">
    <location>
        <begin position="137"/>
        <end position="156"/>
    </location>
</feature>
<accession>A0AAJ5VR86</accession>
<dbReference type="Gene3D" id="3.90.1720.10">
    <property type="entry name" value="endopeptidase domain like (from Nostoc punctiforme)"/>
    <property type="match status" value="1"/>
</dbReference>
<evidence type="ECO:0000256" key="1">
    <source>
        <dbReference type="ARBA" id="ARBA00007074"/>
    </source>
</evidence>
<dbReference type="Proteomes" id="UP001217476">
    <property type="component" value="Chromosome"/>
</dbReference>
<evidence type="ECO:0000256" key="2">
    <source>
        <dbReference type="ARBA" id="ARBA00022670"/>
    </source>
</evidence>
<dbReference type="InterPro" id="IPR000064">
    <property type="entry name" value="NLP_P60_dom"/>
</dbReference>
<dbReference type="SUPFAM" id="SSF54001">
    <property type="entry name" value="Cysteine proteinases"/>
    <property type="match status" value="1"/>
</dbReference>
<name>A0AAJ5VR86_9HYPH</name>
<keyword evidence="3" id="KW-0378">Hydrolase</keyword>
<dbReference type="NCBIfam" id="TIGR02219">
    <property type="entry name" value="phage_NlpC_fam"/>
    <property type="match status" value="1"/>
</dbReference>
<evidence type="ECO:0000256" key="5">
    <source>
        <dbReference type="SAM" id="MobiDB-lite"/>
    </source>
</evidence>
<dbReference type="GO" id="GO:0008234">
    <property type="term" value="F:cysteine-type peptidase activity"/>
    <property type="evidence" value="ECO:0007669"/>
    <property type="project" value="UniProtKB-KW"/>
</dbReference>